<protein>
    <submittedName>
        <fullName evidence="3">RND transporter MFP subunit</fullName>
    </submittedName>
</protein>
<organism evidence="3 4">
    <name type="scientific">Maricaulis virginensis</name>
    <dbReference type="NCBI Taxonomy" id="144022"/>
    <lineage>
        <taxon>Bacteria</taxon>
        <taxon>Pseudomonadati</taxon>
        <taxon>Pseudomonadota</taxon>
        <taxon>Alphaproteobacteria</taxon>
        <taxon>Maricaulales</taxon>
        <taxon>Maricaulaceae</taxon>
        <taxon>Maricaulis</taxon>
    </lineage>
</organism>
<dbReference type="SUPFAM" id="SSF111369">
    <property type="entry name" value="HlyD-like secretion proteins"/>
    <property type="match status" value="1"/>
</dbReference>
<name>A0A9W6MN24_9PROT</name>
<evidence type="ECO:0000259" key="2">
    <source>
        <dbReference type="Pfam" id="PF25917"/>
    </source>
</evidence>
<dbReference type="Gene3D" id="1.10.287.470">
    <property type="entry name" value="Helix hairpin bin"/>
    <property type="match status" value="1"/>
</dbReference>
<dbReference type="PANTHER" id="PTHR30469:SF15">
    <property type="entry name" value="HLYD FAMILY OF SECRETION PROTEINS"/>
    <property type="match status" value="1"/>
</dbReference>
<sequence>MSLYKRPLSAGTAVILSAVAIAVLVFGVSTLRADANAVAALPAPLPVSAIEARYDGEARIEEFYPGLVSARRQSALGFERGGRIDAIGVDVGDRVAAGQVLARLDARALDAQIAAADAQTAETAAQTALAVETEDRQGQLLERGHISQQRYDEVRTSTRAALARQNAAAAQADALRVQRDLSVVTAPFDGVVTARHADEGAIAQPGQPLLEIVEADALEIRVGLPQRIAAGLQPGASHRFVIDGAPVDAVFRSSTGVVDRQTRTVTALFDLPANASAAAGQVVRLAVATPIGTDGFWVPTSALAEGRRGLWSVYVLTPETGDAYTLQSRSVETVRVEAGRVFVRGAVEDGELLLAAGIQRITPGQRVAPALVEARAQ</sequence>
<dbReference type="RefSeq" id="WP_271185993.1">
    <property type="nucleotide sequence ID" value="NZ_BSFE01000002.1"/>
</dbReference>
<keyword evidence="4" id="KW-1185">Reference proteome</keyword>
<dbReference type="Gene3D" id="2.40.50.100">
    <property type="match status" value="1"/>
</dbReference>
<proteinExistence type="inferred from homology"/>
<dbReference type="InterPro" id="IPR058625">
    <property type="entry name" value="MdtA-like_BSH"/>
</dbReference>
<reference evidence="3" key="2">
    <citation type="submission" date="2023-01" db="EMBL/GenBank/DDBJ databases">
        <authorList>
            <person name="Sun Q."/>
            <person name="Evtushenko L."/>
        </authorList>
    </citation>
    <scope>NUCLEOTIDE SEQUENCE</scope>
    <source>
        <strain evidence="3">VKM B-1513</strain>
    </source>
</reference>
<dbReference type="Gene3D" id="2.40.420.20">
    <property type="match status" value="1"/>
</dbReference>
<evidence type="ECO:0000313" key="4">
    <source>
        <dbReference type="Proteomes" id="UP001143486"/>
    </source>
</evidence>
<feature type="domain" description="Multidrug resistance protein MdtA-like barrel-sandwich hybrid" evidence="2">
    <location>
        <begin position="82"/>
        <end position="213"/>
    </location>
</feature>
<dbReference type="NCBIfam" id="TIGR01730">
    <property type="entry name" value="RND_mfp"/>
    <property type="match status" value="1"/>
</dbReference>
<dbReference type="InterPro" id="IPR006143">
    <property type="entry name" value="RND_pump_MFP"/>
</dbReference>
<dbReference type="Gene3D" id="2.40.30.170">
    <property type="match status" value="1"/>
</dbReference>
<comment type="similarity">
    <text evidence="1">Belongs to the membrane fusion protein (MFP) (TC 8.A.1) family.</text>
</comment>
<reference evidence="3" key="1">
    <citation type="journal article" date="2014" name="Int. J. Syst. Evol. Microbiol.">
        <title>Complete genome sequence of Corynebacterium casei LMG S-19264T (=DSM 44701T), isolated from a smear-ripened cheese.</title>
        <authorList>
            <consortium name="US DOE Joint Genome Institute (JGI-PGF)"/>
            <person name="Walter F."/>
            <person name="Albersmeier A."/>
            <person name="Kalinowski J."/>
            <person name="Ruckert C."/>
        </authorList>
    </citation>
    <scope>NUCLEOTIDE SEQUENCE</scope>
    <source>
        <strain evidence="3">VKM B-1513</strain>
    </source>
</reference>
<dbReference type="Pfam" id="PF25917">
    <property type="entry name" value="BSH_RND"/>
    <property type="match status" value="1"/>
</dbReference>
<comment type="caution">
    <text evidence="3">The sequence shown here is derived from an EMBL/GenBank/DDBJ whole genome shotgun (WGS) entry which is preliminary data.</text>
</comment>
<dbReference type="GO" id="GO:0015562">
    <property type="term" value="F:efflux transmembrane transporter activity"/>
    <property type="evidence" value="ECO:0007669"/>
    <property type="project" value="TreeGrafter"/>
</dbReference>
<evidence type="ECO:0000313" key="3">
    <source>
        <dbReference type="EMBL" id="GLK51613.1"/>
    </source>
</evidence>
<dbReference type="EMBL" id="BSFE01000002">
    <property type="protein sequence ID" value="GLK51613.1"/>
    <property type="molecule type" value="Genomic_DNA"/>
</dbReference>
<dbReference type="Proteomes" id="UP001143486">
    <property type="component" value="Unassembled WGS sequence"/>
</dbReference>
<dbReference type="PANTHER" id="PTHR30469">
    <property type="entry name" value="MULTIDRUG RESISTANCE PROTEIN MDTA"/>
    <property type="match status" value="1"/>
</dbReference>
<dbReference type="GO" id="GO:1990281">
    <property type="term" value="C:efflux pump complex"/>
    <property type="evidence" value="ECO:0007669"/>
    <property type="project" value="TreeGrafter"/>
</dbReference>
<accession>A0A9W6MN24</accession>
<dbReference type="AlphaFoldDB" id="A0A9W6MN24"/>
<evidence type="ECO:0000256" key="1">
    <source>
        <dbReference type="ARBA" id="ARBA00009477"/>
    </source>
</evidence>
<gene>
    <name evidence="3" type="ORF">GCM10017621_11210</name>
</gene>